<gene>
    <name evidence="6" type="primary">pknD_3</name>
    <name evidence="6" type="ORF">Maes01_01457</name>
</gene>
<dbReference type="PANTHER" id="PTHR45832">
    <property type="entry name" value="SERINE/THREONINE-PROTEIN KINASE SAMKA-RELATED-RELATED"/>
    <property type="match status" value="1"/>
</dbReference>
<dbReference type="SUPFAM" id="SSF48452">
    <property type="entry name" value="TPR-like"/>
    <property type="match status" value="1"/>
</dbReference>
<evidence type="ECO:0000256" key="1">
    <source>
        <dbReference type="ARBA" id="ARBA00008874"/>
    </source>
</evidence>
<dbReference type="Pfam" id="PF00069">
    <property type="entry name" value="Pkinase"/>
    <property type="match status" value="1"/>
</dbReference>
<evidence type="ECO:0000259" key="5">
    <source>
        <dbReference type="PROSITE" id="PS50011"/>
    </source>
</evidence>
<keyword evidence="6" id="KW-0418">Kinase</keyword>
<dbReference type="PANTHER" id="PTHR45832:SF22">
    <property type="entry name" value="SERINE_THREONINE-PROTEIN KINASE SAMKA-RELATED"/>
    <property type="match status" value="1"/>
</dbReference>
<dbReference type="PROSITE" id="PS00107">
    <property type="entry name" value="PROTEIN_KINASE_ATP"/>
    <property type="match status" value="1"/>
</dbReference>
<keyword evidence="7" id="KW-1185">Reference proteome</keyword>
<feature type="binding site" evidence="4">
    <location>
        <position position="42"/>
    </location>
    <ligand>
        <name>ATP</name>
        <dbReference type="ChEBI" id="CHEBI:30616"/>
    </ligand>
</feature>
<dbReference type="PROSITE" id="PS00108">
    <property type="entry name" value="PROTEIN_KINASE_ST"/>
    <property type="match status" value="1"/>
</dbReference>
<evidence type="ECO:0000256" key="3">
    <source>
        <dbReference type="ARBA" id="ARBA00022840"/>
    </source>
</evidence>
<evidence type="ECO:0000256" key="4">
    <source>
        <dbReference type="PROSITE-ProRule" id="PRU10141"/>
    </source>
</evidence>
<comment type="caution">
    <text evidence="6">The sequence shown here is derived from an EMBL/GenBank/DDBJ whole genome shotgun (WGS) entry which is preliminary data.</text>
</comment>
<dbReference type="SMART" id="SM00028">
    <property type="entry name" value="TPR"/>
    <property type="match status" value="4"/>
</dbReference>
<dbReference type="InterPro" id="IPR000719">
    <property type="entry name" value="Prot_kinase_dom"/>
</dbReference>
<dbReference type="InterPro" id="IPR051931">
    <property type="entry name" value="PAK3-like"/>
</dbReference>
<dbReference type="InterPro" id="IPR008271">
    <property type="entry name" value="Ser/Thr_kinase_AS"/>
</dbReference>
<keyword evidence="3 4" id="KW-0067">ATP-binding</keyword>
<evidence type="ECO:0000313" key="7">
    <source>
        <dbReference type="Proteomes" id="UP001408594"/>
    </source>
</evidence>
<evidence type="ECO:0000256" key="2">
    <source>
        <dbReference type="ARBA" id="ARBA00022741"/>
    </source>
</evidence>
<dbReference type="InterPro" id="IPR011990">
    <property type="entry name" value="TPR-like_helical_dom_sf"/>
</dbReference>
<dbReference type="Gene3D" id="1.10.510.10">
    <property type="entry name" value="Transferase(Phosphotransferase) domain 1"/>
    <property type="match status" value="1"/>
</dbReference>
<sequence length="871" mass="96302">MTSEQQPFYIGRYKVTARLGAGGMGVVYLATDEHLARQVAIKCLRENPTSSNASQRIRQEAQLLAQLNHPNIVQIYDVVEHGDDLALVMEYVHGSTLGQWQRECSPTIRQCLALLKQICHGLSRAHGAGIIHRDLKADNILVDENSTVKITDFGIAKHWRQHSDLTREQHIAGSWSAMSPEQALGKPLDNRCDIFAVGVLAFRLLCGQNPFGDHDSPFVITDRIVNSQHPPAQKLNPDLPPALSQLIDRLLAKAPHKRPLSASAVAEELGGIMQQLAGDTGERSVSQTTSLTSTITAETFHRRQRRFGSSRSWHIGSGIAGITGAVLAGALLWNSSQPERSGEYIAIITPDETNVSTPASRQLGNNVLSALKQDLANRAGLLLVPYSESQQLAGKPLREQAEALNADLLLHPSLTCSAAQCETALELIDADNMAVIASRSTALAVDESTESRARILQQVNKLLQPYEPRSSTATFALSDVDYKRYLRIFDRRDDDAHTSQHLDELEALQQHSPAFTPLYRLFAELSIDQRYNSRDLAATERLEKFIERAPPQIIEHPDVLSARLRLAVNREDRAQAEELLKRLKLILPDRANYHYLKASSHQHLGDYDEALASADRALALRHSYSHMVQKAMALSASGQMDAARPLLLQALTMSESNIDALSLLAANALDAGHPQEALQLLGSIDPDRLGSMDLYNLCLAHYIERQFQQADQCFASLSQRSPGDAESLLYRAEIASVQRRPELAREFARQALATVAERSDWEGLLMQARAHAVLGESARAIEKLIRIGRDAPDDIYVNFARAQVYLTTGDLFSAKAHLRKTLDLGLSPIWFETSPFTPVCELQPFADLRRDYPKLCGNLRAEIQAAGRGEG</sequence>
<dbReference type="RefSeq" id="WP_345550171.1">
    <property type="nucleotide sequence ID" value="NZ_BAABRT010000009.1"/>
</dbReference>
<dbReference type="Pfam" id="PF13432">
    <property type="entry name" value="TPR_16"/>
    <property type="match status" value="1"/>
</dbReference>
<dbReference type="InterPro" id="IPR011009">
    <property type="entry name" value="Kinase-like_dom_sf"/>
</dbReference>
<organism evidence="6 7">
    <name type="scientific">Microbulbifer aestuariivivens</name>
    <dbReference type="NCBI Taxonomy" id="1908308"/>
    <lineage>
        <taxon>Bacteria</taxon>
        <taxon>Pseudomonadati</taxon>
        <taxon>Pseudomonadota</taxon>
        <taxon>Gammaproteobacteria</taxon>
        <taxon>Cellvibrionales</taxon>
        <taxon>Microbulbiferaceae</taxon>
        <taxon>Microbulbifer</taxon>
    </lineage>
</organism>
<proteinExistence type="inferred from homology"/>
<feature type="domain" description="Protein kinase" evidence="5">
    <location>
        <begin position="13"/>
        <end position="270"/>
    </location>
</feature>
<protein>
    <submittedName>
        <fullName evidence="6">Serine/threonine-protein kinase PknD</fullName>
    </submittedName>
</protein>
<dbReference type="SMART" id="SM00220">
    <property type="entry name" value="S_TKc"/>
    <property type="match status" value="1"/>
</dbReference>
<comment type="similarity">
    <text evidence="1">Belongs to the protein kinase superfamily. STE Ser/Thr protein kinase family. STE20 subfamily.</text>
</comment>
<evidence type="ECO:0000313" key="6">
    <source>
        <dbReference type="EMBL" id="GAA5524898.1"/>
    </source>
</evidence>
<name>A0ABP9WNX0_9GAMM</name>
<keyword evidence="6" id="KW-0808">Transferase</keyword>
<accession>A0ABP9WNX0</accession>
<dbReference type="SUPFAM" id="SSF56112">
    <property type="entry name" value="Protein kinase-like (PK-like)"/>
    <property type="match status" value="1"/>
</dbReference>
<dbReference type="CDD" id="cd14014">
    <property type="entry name" value="STKc_PknB_like"/>
    <property type="match status" value="1"/>
</dbReference>
<dbReference type="GO" id="GO:0016301">
    <property type="term" value="F:kinase activity"/>
    <property type="evidence" value="ECO:0007669"/>
    <property type="project" value="UniProtKB-KW"/>
</dbReference>
<dbReference type="Proteomes" id="UP001408594">
    <property type="component" value="Unassembled WGS sequence"/>
</dbReference>
<dbReference type="PROSITE" id="PS50011">
    <property type="entry name" value="PROTEIN_KINASE_DOM"/>
    <property type="match status" value="1"/>
</dbReference>
<dbReference type="InterPro" id="IPR019734">
    <property type="entry name" value="TPR_rpt"/>
</dbReference>
<keyword evidence="2 4" id="KW-0547">Nucleotide-binding</keyword>
<reference evidence="6 7" key="1">
    <citation type="submission" date="2024-02" db="EMBL/GenBank/DDBJ databases">
        <title>Microbulbifer aestuariivivens NBRC 112533.</title>
        <authorList>
            <person name="Ichikawa N."/>
            <person name="Katano-Makiyama Y."/>
            <person name="Hidaka K."/>
        </authorList>
    </citation>
    <scope>NUCLEOTIDE SEQUENCE [LARGE SCALE GENOMIC DNA]</scope>
    <source>
        <strain evidence="6 7">NBRC 112533</strain>
    </source>
</reference>
<dbReference type="InterPro" id="IPR017441">
    <property type="entry name" value="Protein_kinase_ATP_BS"/>
</dbReference>
<dbReference type="Gene3D" id="1.25.40.10">
    <property type="entry name" value="Tetratricopeptide repeat domain"/>
    <property type="match status" value="3"/>
</dbReference>
<dbReference type="EMBL" id="BAABRT010000009">
    <property type="protein sequence ID" value="GAA5524898.1"/>
    <property type="molecule type" value="Genomic_DNA"/>
</dbReference>
<dbReference type="Gene3D" id="3.30.200.20">
    <property type="entry name" value="Phosphorylase Kinase, domain 1"/>
    <property type="match status" value="1"/>
</dbReference>